<feature type="transmembrane region" description="Helical" evidence="7">
    <location>
        <begin position="90"/>
        <end position="115"/>
    </location>
</feature>
<dbReference type="InterPro" id="IPR018383">
    <property type="entry name" value="UPF0324_pro"/>
</dbReference>
<feature type="transmembrane region" description="Helical" evidence="7">
    <location>
        <begin position="198"/>
        <end position="219"/>
    </location>
</feature>
<dbReference type="AlphaFoldDB" id="A0A8J2XJA8"/>
<dbReference type="GO" id="GO:0005886">
    <property type="term" value="C:plasma membrane"/>
    <property type="evidence" value="ECO:0007669"/>
    <property type="project" value="UniProtKB-SubCell"/>
</dbReference>
<proteinExistence type="inferred from homology"/>
<feature type="transmembrane region" description="Helical" evidence="7">
    <location>
        <begin position="35"/>
        <end position="54"/>
    </location>
</feature>
<evidence type="ECO:0000256" key="6">
    <source>
        <dbReference type="ARBA" id="ARBA00023136"/>
    </source>
</evidence>
<dbReference type="EMBL" id="BMFY01000002">
    <property type="protein sequence ID" value="GGA05884.1"/>
    <property type="molecule type" value="Genomic_DNA"/>
</dbReference>
<reference evidence="8" key="2">
    <citation type="submission" date="2020-09" db="EMBL/GenBank/DDBJ databases">
        <authorList>
            <person name="Sun Q."/>
            <person name="Zhou Y."/>
        </authorList>
    </citation>
    <scope>NUCLEOTIDE SEQUENCE</scope>
    <source>
        <strain evidence="8">CGMCC 1.12785</strain>
    </source>
</reference>
<keyword evidence="5 7" id="KW-1133">Transmembrane helix</keyword>
<feature type="transmembrane region" description="Helical" evidence="7">
    <location>
        <begin position="127"/>
        <end position="147"/>
    </location>
</feature>
<dbReference type="PANTHER" id="PTHR30106:SF2">
    <property type="entry name" value="UPF0324 INNER MEMBRANE PROTEIN YEIH"/>
    <property type="match status" value="1"/>
</dbReference>
<evidence type="ECO:0000256" key="1">
    <source>
        <dbReference type="ARBA" id="ARBA00004651"/>
    </source>
</evidence>
<evidence type="ECO:0000256" key="7">
    <source>
        <dbReference type="SAM" id="Phobius"/>
    </source>
</evidence>
<evidence type="ECO:0000313" key="9">
    <source>
        <dbReference type="Proteomes" id="UP000616114"/>
    </source>
</evidence>
<keyword evidence="4 7" id="KW-0812">Transmembrane</keyword>
<feature type="transmembrane region" description="Helical" evidence="7">
    <location>
        <begin position="260"/>
        <end position="279"/>
    </location>
</feature>
<keyword evidence="9" id="KW-1185">Reference proteome</keyword>
<name>A0A8J2XJA8_9MICO</name>
<evidence type="ECO:0000256" key="3">
    <source>
        <dbReference type="ARBA" id="ARBA00022475"/>
    </source>
</evidence>
<protein>
    <submittedName>
        <fullName evidence="8">Membrane protein</fullName>
    </submittedName>
</protein>
<keyword evidence="6 7" id="KW-0472">Membrane</keyword>
<dbReference type="PANTHER" id="PTHR30106">
    <property type="entry name" value="INNER MEMBRANE PROTEIN YEIH-RELATED"/>
    <property type="match status" value="1"/>
</dbReference>
<evidence type="ECO:0000256" key="4">
    <source>
        <dbReference type="ARBA" id="ARBA00022692"/>
    </source>
</evidence>
<reference evidence="8" key="1">
    <citation type="journal article" date="2014" name="Int. J. Syst. Evol. Microbiol.">
        <title>Complete genome sequence of Corynebacterium casei LMG S-19264T (=DSM 44701T), isolated from a smear-ripened cheese.</title>
        <authorList>
            <consortium name="US DOE Joint Genome Institute (JGI-PGF)"/>
            <person name="Walter F."/>
            <person name="Albersmeier A."/>
            <person name="Kalinowski J."/>
            <person name="Ruckert C."/>
        </authorList>
    </citation>
    <scope>NUCLEOTIDE SEQUENCE</scope>
    <source>
        <strain evidence="8">CGMCC 1.12785</strain>
    </source>
</reference>
<feature type="transmembrane region" description="Helical" evidence="7">
    <location>
        <begin position="7"/>
        <end position="29"/>
    </location>
</feature>
<sequence>MRVTFRTVRAIAPGLLSCLVGVLVAIAIAANVDGLPMLTAAVILGLVLGNVTGIRQYAGTVLKPGLDFAARTVMRAGIVLLGLQLSLGDVAGLGVAGIGAVIGLVILAFALIWLLGRLFRLPHDESLLIASGYSICGASAIGAMSAVTRTPAGRAAAPVALVTLCGTLSIFVLPLLAVPLGLSDPQLGWWAGAGVHDVGQVVATAGSAGTAALAVAVVVKLTRVVMLAPMTAVVSLAARRNPALLAAEARGTDASGSRPAIVPLFVLGFLAAVLLRTSGWLPEAALETAAGAQHVLLGAALVALGSQVKIGRLLTTQSRYLALGLLAWIVIGGLALLLALLLA</sequence>
<organism evidence="8 9">
    <name type="scientific">Sediminivirga luteola</name>
    <dbReference type="NCBI Taxonomy" id="1774748"/>
    <lineage>
        <taxon>Bacteria</taxon>
        <taxon>Bacillati</taxon>
        <taxon>Actinomycetota</taxon>
        <taxon>Actinomycetes</taxon>
        <taxon>Micrococcales</taxon>
        <taxon>Brevibacteriaceae</taxon>
        <taxon>Sediminivirga</taxon>
    </lineage>
</organism>
<feature type="transmembrane region" description="Helical" evidence="7">
    <location>
        <begin position="291"/>
        <end position="308"/>
    </location>
</feature>
<feature type="transmembrane region" description="Helical" evidence="7">
    <location>
        <begin position="320"/>
        <end position="342"/>
    </location>
</feature>
<evidence type="ECO:0000313" key="8">
    <source>
        <dbReference type="EMBL" id="GGA05884.1"/>
    </source>
</evidence>
<dbReference type="Pfam" id="PF03601">
    <property type="entry name" value="Cons_hypoth698"/>
    <property type="match status" value="1"/>
</dbReference>
<comment type="caution">
    <text evidence="8">The sequence shown here is derived from an EMBL/GenBank/DDBJ whole genome shotgun (WGS) entry which is preliminary data.</text>
</comment>
<comment type="similarity">
    <text evidence="2">Belongs to the UPF0324 family.</text>
</comment>
<dbReference type="Proteomes" id="UP000616114">
    <property type="component" value="Unassembled WGS sequence"/>
</dbReference>
<gene>
    <name evidence="8" type="ORF">GCM10011333_05980</name>
</gene>
<accession>A0A8J2XJA8</accession>
<feature type="transmembrane region" description="Helical" evidence="7">
    <location>
        <begin position="159"/>
        <end position="178"/>
    </location>
</feature>
<evidence type="ECO:0000256" key="5">
    <source>
        <dbReference type="ARBA" id="ARBA00022989"/>
    </source>
</evidence>
<keyword evidence="3" id="KW-1003">Cell membrane</keyword>
<comment type="subcellular location">
    <subcellularLocation>
        <location evidence="1">Cell membrane</location>
        <topology evidence="1">Multi-pass membrane protein</topology>
    </subcellularLocation>
</comment>
<evidence type="ECO:0000256" key="2">
    <source>
        <dbReference type="ARBA" id="ARBA00007977"/>
    </source>
</evidence>